<evidence type="ECO:0000256" key="11">
    <source>
        <dbReference type="ARBA" id="ARBA00049902"/>
    </source>
</evidence>
<protein>
    <recommendedName>
        <fullName evidence="10">peptidoglycan glycosyltransferase</fullName>
        <ecNumber evidence="10">2.4.99.28</ecNumber>
    </recommendedName>
</protein>
<dbReference type="GO" id="GO:0008955">
    <property type="term" value="F:peptidoglycan glycosyltransferase activity"/>
    <property type="evidence" value="ECO:0007669"/>
    <property type="project" value="UniProtKB-EC"/>
</dbReference>
<organism evidence="15 16">
    <name type="scientific">Candidatus Ignatzschineria merdigallinarum</name>
    <dbReference type="NCBI Taxonomy" id="2838621"/>
    <lineage>
        <taxon>Bacteria</taxon>
        <taxon>Pseudomonadati</taxon>
        <taxon>Pseudomonadota</taxon>
        <taxon>Gammaproteobacteria</taxon>
        <taxon>Cardiobacteriales</taxon>
        <taxon>Ignatzschineriaceae</taxon>
        <taxon>Ignatzschineria</taxon>
    </lineage>
</organism>
<keyword evidence="7" id="KW-0808">Transferase</keyword>
<dbReference type="GO" id="GO:0006508">
    <property type="term" value="P:proteolysis"/>
    <property type="evidence" value="ECO:0007669"/>
    <property type="project" value="UniProtKB-KW"/>
</dbReference>
<dbReference type="SUPFAM" id="SSF53955">
    <property type="entry name" value="Lysozyme-like"/>
    <property type="match status" value="1"/>
</dbReference>
<dbReference type="PANTHER" id="PTHR32282:SF15">
    <property type="entry name" value="PENICILLIN-BINDING PROTEIN 1C"/>
    <property type="match status" value="1"/>
</dbReference>
<evidence type="ECO:0000259" key="14">
    <source>
        <dbReference type="Pfam" id="PF00912"/>
    </source>
</evidence>
<evidence type="ECO:0000256" key="3">
    <source>
        <dbReference type="ARBA" id="ARBA00007739"/>
    </source>
</evidence>
<reference evidence="15" key="2">
    <citation type="submission" date="2021-04" db="EMBL/GenBank/DDBJ databases">
        <authorList>
            <person name="Gilroy R."/>
        </authorList>
    </citation>
    <scope>NUCLEOTIDE SEQUENCE</scope>
    <source>
        <strain evidence="15">CHK160-9182</strain>
    </source>
</reference>
<feature type="non-terminal residue" evidence="15">
    <location>
        <position position="725"/>
    </location>
</feature>
<dbReference type="GO" id="GO:0004180">
    <property type="term" value="F:carboxypeptidase activity"/>
    <property type="evidence" value="ECO:0007669"/>
    <property type="project" value="UniProtKB-KW"/>
</dbReference>
<dbReference type="InterPro" id="IPR023346">
    <property type="entry name" value="Lysozyme-like_dom_sf"/>
</dbReference>
<dbReference type="InterPro" id="IPR011815">
    <property type="entry name" value="PBP_1c"/>
</dbReference>
<dbReference type="EC" id="2.4.99.28" evidence="10"/>
<comment type="similarity">
    <text evidence="3">In the N-terminal section; belongs to the glycosyltransferase 51 family.</text>
</comment>
<accession>A0A9D1TVC4</accession>
<dbReference type="NCBIfam" id="TIGR02073">
    <property type="entry name" value="PBP_1c"/>
    <property type="match status" value="1"/>
</dbReference>
<evidence type="ECO:0000256" key="1">
    <source>
        <dbReference type="ARBA" id="ARBA00004752"/>
    </source>
</evidence>
<proteinExistence type="inferred from homology"/>
<dbReference type="Gene3D" id="1.10.3810.10">
    <property type="entry name" value="Biosynthetic peptidoglycan transglycosylase-like"/>
    <property type="match status" value="1"/>
</dbReference>
<feature type="domain" description="Glycosyl transferase family 51" evidence="14">
    <location>
        <begin position="59"/>
        <end position="235"/>
    </location>
</feature>
<keyword evidence="12" id="KW-0812">Transmembrane</keyword>
<evidence type="ECO:0000256" key="7">
    <source>
        <dbReference type="ARBA" id="ARBA00022679"/>
    </source>
</evidence>
<keyword evidence="8" id="KW-0378">Hydrolase</keyword>
<keyword evidence="9" id="KW-0511">Multifunctional enzyme</keyword>
<sequence length="725" mass="81885">MANHRIHPRRQFGRIFWRSLLVISGLCLLMMGSFAVLNALYPLDVPKVEISTTVVAKDGEVLRQFADENGVFRHWTTLEEVSPDYLNALIQYEDRYFYQHFGVNPLSSLRALWQWAKNGKIISGSSTLTMQVARLLYPHDRTIKGKFEQVFRALQLELQYSKSEILTLYINLAPMGGNLEGVSAASQRYFSKKASELTLSESALLVALPQRPSIYRPDRNLEKARYARDKVLQRLYDFAEIDEVTYLTATQDPIHYLPSETPFYAPLLAERLRRENPEQHRIETTIDYYLQRQLETFLRKESARFPANVSAAILVVNNQTHEVASYIGSVDLFDRSRAGFVDMVTAIRSPGSTLKPFAFGLALDYGIIHEASLLTDVPRSFDGYEPQNFDRKFRGRVPMYRALQQSLNVPVVQVFQHLTPHYFLKSMRDAGIQLTVEAPTLSLILGGVGTTLEAQVQLFSSLAAYGRIYPLRMLHMPETVESEQKPMNGNVLLSPEASWIITKTLRSVSPPKRINTRKIAWKTGTSYGYRDGWALGVSPDWAVGVWIGRPDAVPNVGVLAGDIAAPMLFDIFAFLPKDQTTFQKPYKVMPETICWPSGRKQSQVPAHQCLETFQIDTIAGNVPRTLYDAKGESPHEGWPKLLADDFLAKNGHQSPSISRQDYLNQAHQRKIDQEGLQGSSAPLDSNSPAIHGIKIVTLANESIIFKSAYKIPLSAQGKPPFRWYL</sequence>
<evidence type="ECO:0000259" key="13">
    <source>
        <dbReference type="Pfam" id="PF00905"/>
    </source>
</evidence>
<evidence type="ECO:0000256" key="6">
    <source>
        <dbReference type="ARBA" id="ARBA00022676"/>
    </source>
</evidence>
<dbReference type="PANTHER" id="PTHR32282">
    <property type="entry name" value="BINDING PROTEIN TRANSPEPTIDASE, PUTATIVE-RELATED"/>
    <property type="match status" value="1"/>
</dbReference>
<dbReference type="GO" id="GO:0030288">
    <property type="term" value="C:outer membrane-bounded periplasmic space"/>
    <property type="evidence" value="ECO:0007669"/>
    <property type="project" value="TreeGrafter"/>
</dbReference>
<evidence type="ECO:0000313" key="16">
    <source>
        <dbReference type="Proteomes" id="UP000823934"/>
    </source>
</evidence>
<evidence type="ECO:0000256" key="8">
    <source>
        <dbReference type="ARBA" id="ARBA00022801"/>
    </source>
</evidence>
<evidence type="ECO:0000256" key="10">
    <source>
        <dbReference type="ARBA" id="ARBA00044770"/>
    </source>
</evidence>
<evidence type="ECO:0000313" key="15">
    <source>
        <dbReference type="EMBL" id="HIW07697.1"/>
    </source>
</evidence>
<dbReference type="Pfam" id="PF00912">
    <property type="entry name" value="Transgly"/>
    <property type="match status" value="1"/>
</dbReference>
<comment type="catalytic activity">
    <reaction evidence="11">
        <text>[GlcNAc-(1-&gt;4)-Mur2Ac(oyl-L-Ala-gamma-D-Glu-L-Lys-D-Ala-D-Ala)](n)-di-trans,octa-cis-undecaprenyl diphosphate + beta-D-GlcNAc-(1-&gt;4)-Mur2Ac(oyl-L-Ala-gamma-D-Glu-L-Lys-D-Ala-D-Ala)-di-trans,octa-cis-undecaprenyl diphosphate = [GlcNAc-(1-&gt;4)-Mur2Ac(oyl-L-Ala-gamma-D-Glu-L-Lys-D-Ala-D-Ala)](n+1)-di-trans,octa-cis-undecaprenyl diphosphate + di-trans,octa-cis-undecaprenyl diphosphate + H(+)</text>
        <dbReference type="Rhea" id="RHEA:23708"/>
        <dbReference type="Rhea" id="RHEA-COMP:9602"/>
        <dbReference type="Rhea" id="RHEA-COMP:9603"/>
        <dbReference type="ChEBI" id="CHEBI:15378"/>
        <dbReference type="ChEBI" id="CHEBI:58405"/>
        <dbReference type="ChEBI" id="CHEBI:60033"/>
        <dbReference type="ChEBI" id="CHEBI:78435"/>
        <dbReference type="EC" id="2.4.99.28"/>
    </reaction>
</comment>
<reference evidence="15" key="1">
    <citation type="journal article" date="2021" name="PeerJ">
        <title>Extensive microbial diversity within the chicken gut microbiome revealed by metagenomics and culture.</title>
        <authorList>
            <person name="Gilroy R."/>
            <person name="Ravi A."/>
            <person name="Getino M."/>
            <person name="Pursley I."/>
            <person name="Horton D.L."/>
            <person name="Alikhan N.F."/>
            <person name="Baker D."/>
            <person name="Gharbi K."/>
            <person name="Hall N."/>
            <person name="Watson M."/>
            <person name="Adriaenssens E.M."/>
            <person name="Foster-Nyarko E."/>
            <person name="Jarju S."/>
            <person name="Secka A."/>
            <person name="Antonio M."/>
            <person name="Oren A."/>
            <person name="Chaudhuri R.R."/>
            <person name="La Ragione R."/>
            <person name="Hildebrand F."/>
            <person name="Pallen M.J."/>
        </authorList>
    </citation>
    <scope>NUCLEOTIDE SEQUENCE</scope>
    <source>
        <strain evidence="15">CHK160-9182</strain>
    </source>
</reference>
<dbReference type="AlphaFoldDB" id="A0A9D1TVC4"/>
<comment type="similarity">
    <text evidence="2">In the C-terminal section; belongs to the transpeptidase family.</text>
</comment>
<feature type="transmembrane region" description="Helical" evidence="12">
    <location>
        <begin position="20"/>
        <end position="41"/>
    </location>
</feature>
<dbReference type="Proteomes" id="UP000823934">
    <property type="component" value="Unassembled WGS sequence"/>
</dbReference>
<feature type="domain" description="Penicillin-binding protein transpeptidase" evidence="13">
    <location>
        <begin position="312"/>
        <end position="532"/>
    </location>
</feature>
<dbReference type="Gene3D" id="3.40.710.10">
    <property type="entry name" value="DD-peptidase/beta-lactamase superfamily"/>
    <property type="match status" value="1"/>
</dbReference>
<comment type="pathway">
    <text evidence="1">Cell wall biogenesis; peptidoglycan biosynthesis.</text>
</comment>
<dbReference type="Pfam" id="PF00905">
    <property type="entry name" value="Transpeptidase"/>
    <property type="match status" value="1"/>
</dbReference>
<evidence type="ECO:0000256" key="9">
    <source>
        <dbReference type="ARBA" id="ARBA00023268"/>
    </source>
</evidence>
<dbReference type="InterPro" id="IPR001264">
    <property type="entry name" value="Glyco_trans_51"/>
</dbReference>
<keyword evidence="5" id="KW-0645">Protease</keyword>
<dbReference type="InterPro" id="IPR050396">
    <property type="entry name" value="Glycosyltr_51/Transpeptidase"/>
</dbReference>
<keyword evidence="12" id="KW-1133">Transmembrane helix</keyword>
<dbReference type="EMBL" id="DXHP01000223">
    <property type="protein sequence ID" value="HIW07697.1"/>
    <property type="molecule type" value="Genomic_DNA"/>
</dbReference>
<dbReference type="GO" id="GO:0008658">
    <property type="term" value="F:penicillin binding"/>
    <property type="evidence" value="ECO:0007669"/>
    <property type="project" value="InterPro"/>
</dbReference>
<dbReference type="SUPFAM" id="SSF56601">
    <property type="entry name" value="beta-lactamase/transpeptidase-like"/>
    <property type="match status" value="1"/>
</dbReference>
<evidence type="ECO:0000256" key="4">
    <source>
        <dbReference type="ARBA" id="ARBA00022645"/>
    </source>
</evidence>
<evidence type="ECO:0000256" key="12">
    <source>
        <dbReference type="SAM" id="Phobius"/>
    </source>
</evidence>
<comment type="caution">
    <text evidence="15">The sequence shown here is derived from an EMBL/GenBank/DDBJ whole genome shotgun (WGS) entry which is preliminary data.</text>
</comment>
<gene>
    <name evidence="15" type="primary">pbpC</name>
    <name evidence="15" type="ORF">H9889_10325</name>
</gene>
<dbReference type="InterPro" id="IPR036950">
    <property type="entry name" value="PBP_transglycosylase"/>
</dbReference>
<dbReference type="GO" id="GO:0009252">
    <property type="term" value="P:peptidoglycan biosynthetic process"/>
    <property type="evidence" value="ECO:0007669"/>
    <property type="project" value="InterPro"/>
</dbReference>
<evidence type="ECO:0000256" key="5">
    <source>
        <dbReference type="ARBA" id="ARBA00022670"/>
    </source>
</evidence>
<dbReference type="InterPro" id="IPR001460">
    <property type="entry name" value="PCN-bd_Tpept"/>
</dbReference>
<evidence type="ECO:0000256" key="2">
    <source>
        <dbReference type="ARBA" id="ARBA00007090"/>
    </source>
</evidence>
<keyword evidence="4" id="KW-0121">Carboxypeptidase</keyword>
<dbReference type="InterPro" id="IPR012338">
    <property type="entry name" value="Beta-lactam/transpept-like"/>
</dbReference>
<keyword evidence="6" id="KW-0328">Glycosyltransferase</keyword>
<keyword evidence="12" id="KW-0472">Membrane</keyword>
<name>A0A9D1TVC4_9GAMM</name>